<accession>A0A9W7ZX24</accession>
<reference evidence="2" key="1">
    <citation type="submission" date="2022-07" db="EMBL/GenBank/DDBJ databases">
        <title>Phylogenomic reconstructions and comparative analyses of Kickxellomycotina fungi.</title>
        <authorList>
            <person name="Reynolds N.K."/>
            <person name="Stajich J.E."/>
            <person name="Barry K."/>
            <person name="Grigoriev I.V."/>
            <person name="Crous P."/>
            <person name="Smith M.E."/>
        </authorList>
    </citation>
    <scope>NUCLEOTIDE SEQUENCE</scope>
    <source>
        <strain evidence="2">NBRC 100468</strain>
    </source>
</reference>
<evidence type="ECO:0000256" key="1">
    <source>
        <dbReference type="SAM" id="SignalP"/>
    </source>
</evidence>
<feature type="signal peptide" evidence="1">
    <location>
        <begin position="1"/>
        <end position="20"/>
    </location>
</feature>
<dbReference type="AlphaFoldDB" id="A0A9W7ZX24"/>
<sequence length="299" mass="30784">MKLSVFSLAVAALSSASVFAAPMPEVPLVGGLLKQVPVVGPLLGNLLDGSKALTGASGQDQLNNLIKGSPLSGAHRRNLPIVGDMLDGEIPLFGPLLVDLSPDLNGDSGEASKPLSQDQLVNLFNGIHRRDLDLSQIANGPLNAFFKDIPLIGSLGKRDAVGGLLGGLTGGLLNNILGNGVGPLLGKLSNLPVDVDVTDTIQRLPIVGGLLSSVLTDVLGDFDLDIKAFLKIIATITDPMDPNANLVEQIVGKVNASVYAIILAHLHSHVTKDGRGIVPNLVGPIDVDATATVSATAQI</sequence>
<evidence type="ECO:0000313" key="3">
    <source>
        <dbReference type="Proteomes" id="UP001150538"/>
    </source>
</evidence>
<organism evidence="2 3">
    <name type="scientific">Mycoemilia scoparia</name>
    <dbReference type="NCBI Taxonomy" id="417184"/>
    <lineage>
        <taxon>Eukaryota</taxon>
        <taxon>Fungi</taxon>
        <taxon>Fungi incertae sedis</taxon>
        <taxon>Zoopagomycota</taxon>
        <taxon>Kickxellomycotina</taxon>
        <taxon>Kickxellomycetes</taxon>
        <taxon>Kickxellales</taxon>
        <taxon>Kickxellaceae</taxon>
        <taxon>Mycoemilia</taxon>
    </lineage>
</organism>
<dbReference type="OrthoDB" id="5745680at2759"/>
<keyword evidence="1" id="KW-0732">Signal</keyword>
<keyword evidence="3" id="KW-1185">Reference proteome</keyword>
<dbReference type="EMBL" id="JANBPU010000130">
    <property type="protein sequence ID" value="KAJ1915783.1"/>
    <property type="molecule type" value="Genomic_DNA"/>
</dbReference>
<comment type="caution">
    <text evidence="2">The sequence shown here is derived from an EMBL/GenBank/DDBJ whole genome shotgun (WGS) entry which is preliminary data.</text>
</comment>
<protein>
    <submittedName>
        <fullName evidence="2">Uncharacterized protein</fullName>
    </submittedName>
</protein>
<feature type="chain" id="PRO_5040928941" evidence="1">
    <location>
        <begin position="21"/>
        <end position="299"/>
    </location>
</feature>
<evidence type="ECO:0000313" key="2">
    <source>
        <dbReference type="EMBL" id="KAJ1915783.1"/>
    </source>
</evidence>
<name>A0A9W7ZX24_9FUNG</name>
<proteinExistence type="predicted"/>
<dbReference type="Proteomes" id="UP001150538">
    <property type="component" value="Unassembled WGS sequence"/>
</dbReference>
<gene>
    <name evidence="2" type="ORF">H4219_004132</name>
</gene>